<feature type="compositionally biased region" description="Basic and acidic residues" evidence="1">
    <location>
        <begin position="19"/>
        <end position="34"/>
    </location>
</feature>
<keyword evidence="4" id="KW-1185">Reference proteome</keyword>
<feature type="region of interest" description="Disordered" evidence="1">
    <location>
        <begin position="939"/>
        <end position="1068"/>
    </location>
</feature>
<feature type="compositionally biased region" description="Low complexity" evidence="1">
    <location>
        <begin position="94"/>
        <end position="117"/>
    </location>
</feature>
<dbReference type="RefSeq" id="XP_013311479.1">
    <property type="nucleotide sequence ID" value="XM_013456025.1"/>
</dbReference>
<feature type="compositionally biased region" description="Basic and acidic residues" evidence="1">
    <location>
        <begin position="1694"/>
        <end position="1705"/>
    </location>
</feature>
<dbReference type="OrthoDB" id="2384350at2759"/>
<dbReference type="SMART" id="SM00292">
    <property type="entry name" value="BRCT"/>
    <property type="match status" value="1"/>
</dbReference>
<feature type="compositionally biased region" description="Acidic residues" evidence="1">
    <location>
        <begin position="1026"/>
        <end position="1038"/>
    </location>
</feature>
<feature type="compositionally biased region" description="Acidic residues" evidence="1">
    <location>
        <begin position="898"/>
        <end position="907"/>
    </location>
</feature>
<feature type="domain" description="BRCT" evidence="2">
    <location>
        <begin position="1403"/>
        <end position="1451"/>
    </location>
</feature>
<dbReference type="GeneID" id="25331581"/>
<feature type="compositionally biased region" description="Basic and acidic residues" evidence="1">
    <location>
        <begin position="444"/>
        <end position="454"/>
    </location>
</feature>
<feature type="compositionally biased region" description="Polar residues" evidence="1">
    <location>
        <begin position="326"/>
        <end position="335"/>
    </location>
</feature>
<reference evidence="3 4" key="1">
    <citation type="submission" date="2015-01" db="EMBL/GenBank/DDBJ databases">
        <title>The Genome Sequence of Exophiala xenobiotica CBS118157.</title>
        <authorList>
            <consortium name="The Broad Institute Genomics Platform"/>
            <person name="Cuomo C."/>
            <person name="de Hoog S."/>
            <person name="Gorbushina A."/>
            <person name="Stielow B."/>
            <person name="Teixiera M."/>
            <person name="Abouelleil A."/>
            <person name="Chapman S.B."/>
            <person name="Priest M."/>
            <person name="Young S.K."/>
            <person name="Wortman J."/>
            <person name="Nusbaum C."/>
            <person name="Birren B."/>
        </authorList>
    </citation>
    <scope>NUCLEOTIDE SEQUENCE [LARGE SCALE GENOMIC DNA]</scope>
    <source>
        <strain evidence="3 4">CBS 118157</strain>
    </source>
</reference>
<protein>
    <recommendedName>
        <fullName evidence="2">BRCT domain-containing protein</fullName>
    </recommendedName>
</protein>
<dbReference type="HOGENOM" id="CLU_234405_0_0_1"/>
<feature type="compositionally biased region" description="Acidic residues" evidence="1">
    <location>
        <begin position="1528"/>
        <end position="1541"/>
    </location>
</feature>
<dbReference type="InterPro" id="IPR036420">
    <property type="entry name" value="BRCT_dom_sf"/>
</dbReference>
<feature type="region of interest" description="Disordered" evidence="1">
    <location>
        <begin position="611"/>
        <end position="854"/>
    </location>
</feature>
<feature type="compositionally biased region" description="Acidic residues" evidence="1">
    <location>
        <begin position="941"/>
        <end position="961"/>
    </location>
</feature>
<feature type="region of interest" description="Disordered" evidence="1">
    <location>
        <begin position="263"/>
        <end position="553"/>
    </location>
</feature>
<feature type="compositionally biased region" description="Low complexity" evidence="1">
    <location>
        <begin position="432"/>
        <end position="441"/>
    </location>
</feature>
<feature type="compositionally biased region" description="Polar residues" evidence="1">
    <location>
        <begin position="239"/>
        <end position="251"/>
    </location>
</feature>
<dbReference type="PANTHER" id="PTHR14625">
    <property type="entry name" value="MICROCEPHALIN"/>
    <property type="match status" value="1"/>
</dbReference>
<dbReference type="SUPFAM" id="SSF52113">
    <property type="entry name" value="BRCT domain"/>
    <property type="match status" value="1"/>
</dbReference>
<dbReference type="Proteomes" id="UP000054342">
    <property type="component" value="Unassembled WGS sequence"/>
</dbReference>
<dbReference type="STRING" id="348802.A0A0D2E860"/>
<feature type="compositionally biased region" description="Low complexity" evidence="1">
    <location>
        <begin position="648"/>
        <end position="661"/>
    </location>
</feature>
<organism evidence="3 4">
    <name type="scientific">Exophiala xenobiotica</name>
    <dbReference type="NCBI Taxonomy" id="348802"/>
    <lineage>
        <taxon>Eukaryota</taxon>
        <taxon>Fungi</taxon>
        <taxon>Dikarya</taxon>
        <taxon>Ascomycota</taxon>
        <taxon>Pezizomycotina</taxon>
        <taxon>Eurotiomycetes</taxon>
        <taxon>Chaetothyriomycetidae</taxon>
        <taxon>Chaetothyriales</taxon>
        <taxon>Herpotrichiellaceae</taxon>
        <taxon>Exophiala</taxon>
    </lineage>
</organism>
<dbReference type="CDD" id="cd17716">
    <property type="entry name" value="BRCT_microcephalin_rpt1"/>
    <property type="match status" value="1"/>
</dbReference>
<dbReference type="GO" id="GO:0000278">
    <property type="term" value="P:mitotic cell cycle"/>
    <property type="evidence" value="ECO:0007669"/>
    <property type="project" value="TreeGrafter"/>
</dbReference>
<dbReference type="InterPro" id="IPR001357">
    <property type="entry name" value="BRCT_dom"/>
</dbReference>
<dbReference type="InterPro" id="IPR022047">
    <property type="entry name" value="Microcephalin-like"/>
</dbReference>
<feature type="compositionally biased region" description="Low complexity" evidence="1">
    <location>
        <begin position="1291"/>
        <end position="1311"/>
    </location>
</feature>
<feature type="region of interest" description="Disordered" evidence="1">
    <location>
        <begin position="1162"/>
        <end position="1191"/>
    </location>
</feature>
<feature type="compositionally biased region" description="Acidic residues" evidence="1">
    <location>
        <begin position="678"/>
        <end position="687"/>
    </location>
</feature>
<proteinExistence type="predicted"/>
<accession>A0A0D2E860</accession>
<evidence type="ECO:0000256" key="1">
    <source>
        <dbReference type="SAM" id="MobiDB-lite"/>
    </source>
</evidence>
<evidence type="ECO:0000259" key="2">
    <source>
        <dbReference type="PROSITE" id="PS50172"/>
    </source>
</evidence>
<feature type="compositionally biased region" description="Acidic residues" evidence="1">
    <location>
        <begin position="621"/>
        <end position="640"/>
    </location>
</feature>
<feature type="region of interest" description="Disordered" evidence="1">
    <location>
        <begin position="1660"/>
        <end position="1726"/>
    </location>
</feature>
<feature type="region of interest" description="Disordered" evidence="1">
    <location>
        <begin position="1109"/>
        <end position="1134"/>
    </location>
</feature>
<evidence type="ECO:0000313" key="4">
    <source>
        <dbReference type="Proteomes" id="UP000054342"/>
    </source>
</evidence>
<feature type="compositionally biased region" description="Basic residues" evidence="1">
    <location>
        <begin position="1684"/>
        <end position="1693"/>
    </location>
</feature>
<sequence length="1726" mass="185793">MAPRKPASPAKPRRVTRARAADTDTKTALDEAPKRKTAPSKAVPTTSRTKAIVSKSRVTKKTDTKTTKSARSTPVVEVNDSNDEDEIVVAVAQPATRASRSTRTTTTTPATSTLAAAPRRRIKVTPLDAPAPEPAPAKEPEAKQVKKASAKEKKEKTTTSKSATTRTKRDMAAAELEEKVEEPKVHPMPKKRGRSRATKAEGEDAATETAATVRKTRGRAKKEDTPVEPLPPSQAPLPTKQTRARTGSTASVAVPEATINVVIPAPARKKVTFQDLPDDDDEKENKQPVTVSKSKAAKKGPTPAAAKKSETAAKGMRAKPIRKPAATTTKSTRGSSKAAKLSKTEETEKIMPRVLTPKKITQIAKAMPVENEDEEDELAGGKTPVRDLSLSPRRGEHVTSVGAMSPVKALDFTPALKSPEKSNANASPGIMSPPRRMPSSPFKDSLKESPRRAPEGVAIFRAQIQESSSNGSLSLNPSSHSQLSQSPKRGLSDKLVFPPSAMKPRQSPLKTALLSSPARRLFSPSKQKTPGHVSPSPIKKQGTPASEQMKSPGDVDLVMSSHFRSSMSPQRLAKVYRMSDDELAQEAVGQLDFDQSVLNIRSPLKVDTVKPQLNLPKDNMEVDEPIELNEEEREHDEELGVVEPAQIAPVADAEPVAAPDAASDDTVLDPDLEHQDVSDEDEEEVEEVHEQNSDEAPQDEVVPQAARQASITKPRLSNALFTRLREVDDESEDELAADQTPVARGQPSLSSSNIKSRLSGGMVPPSASRGLGFTPLAAQVRGWRADSPEKRSSPQKSTPASHGLFSPLARIHVAGSVEVNRQDTPAKQAQKRKSMAARLSFAPSMTESPARPDFFGESMAAQDFEEQTDELAGAIYAEEEDLHEVVQQADVEEHVQEQEETSEDEGSDGSSHEPGELTTDLIKFTNASDTAMVDFEALANEAEEMAVDEPDGPTSDDDDGPEAAAIPGADLSTVEERQSMLSTSSENYGDENAAPAYQIPAQTNKECVVGKAVAEQPLSDNAPSSDSEDELQSEEEDAISPPRKESEAVETYLLGDSSTSVALSPSAANTTSATVEKSIEMDFNVTPVRPDLSLARVVHTIAKVPLRPEGTIPTTSSPIKMQRKRPRSLSSSNSLAVKRRSLGLSPMDAVAIVDALATPRAKDQLTSSPQRRIRSAAPSPAHSLATGSTTPGQFSFAIEDFGNSTLDGIELPEDMMFSDEMEVGSEPEPETEGHGQEATVMTIGSALFKTPGSAPKRASMAPPPSTEKSNATATPHYARPTKSSRRKSLSTPSRPATAATPVPAETPAMTTKAKTPSTSLKSRTPAARTPLKPVGDGPLSGAVVHYDIHTSEGSNASAFYVDLLTSMGARCIKEWRWNPRASLAVNPDSAENEPEALSQAVGVTHVVYKDGGKRTLEKVRSAKGQVLCVGVSWVLDCYREQKWLDEAVYAVDTGIMPRGGSRRRKSMEPRILRNENGSLSATKQGRGRKSLPAAHFGNEDMKMKLAKTPVRALQQAEADKENDVNLQFDDEEVDSRSDEEEQVRCAGEVQSEGDQNTEEETELNSVYDSPAAATVGDGGETMDMRYLSTIPKDDSILSNIAATPMVASKKTSMETPQSANLQVDYDPRTAATPLTPYMAAKGMGRQDLVQMSAPPKQINRSIFECDDEEELAQEDDDKKEAGTKKKQKFQVRMRGKEAGGSDGARRRTLGANLAFKPVVASPLRRE</sequence>
<dbReference type="Gene3D" id="3.40.50.10190">
    <property type="entry name" value="BRCT domain"/>
    <property type="match status" value="1"/>
</dbReference>
<name>A0A0D2E860_9EURO</name>
<evidence type="ECO:0000313" key="3">
    <source>
        <dbReference type="EMBL" id="KIW50895.1"/>
    </source>
</evidence>
<dbReference type="PANTHER" id="PTHR14625:SF3">
    <property type="entry name" value="MICROCEPHALIN"/>
    <property type="match status" value="1"/>
</dbReference>
<dbReference type="PROSITE" id="PS50172">
    <property type="entry name" value="BRCT"/>
    <property type="match status" value="1"/>
</dbReference>
<feature type="region of interest" description="Disordered" evidence="1">
    <location>
        <begin position="1456"/>
        <end position="1495"/>
    </location>
</feature>
<feature type="region of interest" description="Disordered" evidence="1">
    <location>
        <begin position="877"/>
        <end position="921"/>
    </location>
</feature>
<feature type="compositionally biased region" description="Basic and acidic residues" evidence="1">
    <location>
        <begin position="342"/>
        <end position="351"/>
    </location>
</feature>
<feature type="compositionally biased region" description="Low complexity" evidence="1">
    <location>
        <begin position="748"/>
        <end position="759"/>
    </location>
</feature>
<feature type="compositionally biased region" description="Acidic residues" evidence="1">
    <location>
        <begin position="1664"/>
        <end position="1675"/>
    </location>
</feature>
<feature type="compositionally biased region" description="Basic residues" evidence="1">
    <location>
        <begin position="187"/>
        <end position="197"/>
    </location>
</feature>
<feature type="compositionally biased region" description="Polar residues" evidence="1">
    <location>
        <begin position="1312"/>
        <end position="1322"/>
    </location>
</feature>
<feature type="compositionally biased region" description="Basic and acidic residues" evidence="1">
    <location>
        <begin position="136"/>
        <end position="158"/>
    </location>
</feature>
<feature type="compositionally biased region" description="Low complexity" evidence="1">
    <location>
        <begin position="1"/>
        <end position="10"/>
    </location>
</feature>
<gene>
    <name evidence="3" type="ORF">PV05_09673</name>
</gene>
<feature type="region of interest" description="Disordered" evidence="1">
    <location>
        <begin position="1248"/>
        <end position="1335"/>
    </location>
</feature>
<feature type="compositionally biased region" description="Basic and acidic residues" evidence="1">
    <location>
        <begin position="783"/>
        <end position="792"/>
    </location>
</feature>
<feature type="compositionally biased region" description="Low complexity" evidence="1">
    <location>
        <begin position="467"/>
        <end position="487"/>
    </location>
</feature>
<feature type="compositionally biased region" description="Acidic residues" evidence="1">
    <location>
        <begin position="727"/>
        <end position="736"/>
    </location>
</feature>
<dbReference type="EMBL" id="KN847322">
    <property type="protein sequence ID" value="KIW50895.1"/>
    <property type="molecule type" value="Genomic_DNA"/>
</dbReference>
<feature type="region of interest" description="Disordered" evidence="1">
    <location>
        <begin position="1509"/>
        <end position="1565"/>
    </location>
</feature>
<feature type="compositionally biased region" description="Polar residues" evidence="1">
    <location>
        <begin position="1056"/>
        <end position="1068"/>
    </location>
</feature>
<feature type="region of interest" description="Disordered" evidence="1">
    <location>
        <begin position="1"/>
        <end position="251"/>
    </location>
</feature>